<sequence length="174" mass="18240">MTLNINRFMPVKLTIAAIVTGAALSTSAFAQQDGETVDHTEIGSLSCDVGDGTGFIFGSTRELNCTFNPIQEGLADETYIGDIKRYGIDIGKTQNGQMSWLVLAPTEAEYYEGGLNGSYQGVSAEATVGIGLGANVMVGGSEDTLALQPVSLNTQNGLNFAIGVGEITLQRIPN</sequence>
<gene>
    <name evidence="1" type="ORF">LCGC14_2853700</name>
</gene>
<proteinExistence type="predicted"/>
<dbReference type="InterPro" id="IPR009333">
    <property type="entry name" value="DUF992"/>
</dbReference>
<accession>A0A0F9AG06</accession>
<protein>
    <recommendedName>
        <fullName evidence="2">DUF992 domain-containing protein</fullName>
    </recommendedName>
</protein>
<evidence type="ECO:0000313" key="1">
    <source>
        <dbReference type="EMBL" id="KKK77429.1"/>
    </source>
</evidence>
<dbReference type="AlphaFoldDB" id="A0A0F9AG06"/>
<dbReference type="Pfam" id="PF06186">
    <property type="entry name" value="DUF992"/>
    <property type="match status" value="1"/>
</dbReference>
<reference evidence="1" key="1">
    <citation type="journal article" date="2015" name="Nature">
        <title>Complex archaea that bridge the gap between prokaryotes and eukaryotes.</title>
        <authorList>
            <person name="Spang A."/>
            <person name="Saw J.H."/>
            <person name="Jorgensen S.L."/>
            <person name="Zaremba-Niedzwiedzka K."/>
            <person name="Martijn J."/>
            <person name="Lind A.E."/>
            <person name="van Eijk R."/>
            <person name="Schleper C."/>
            <person name="Guy L."/>
            <person name="Ettema T.J."/>
        </authorList>
    </citation>
    <scope>NUCLEOTIDE SEQUENCE</scope>
</reference>
<dbReference type="EMBL" id="LAZR01054960">
    <property type="protein sequence ID" value="KKK77429.1"/>
    <property type="molecule type" value="Genomic_DNA"/>
</dbReference>
<comment type="caution">
    <text evidence="1">The sequence shown here is derived from an EMBL/GenBank/DDBJ whole genome shotgun (WGS) entry which is preliminary data.</text>
</comment>
<evidence type="ECO:0008006" key="2">
    <source>
        <dbReference type="Google" id="ProtNLM"/>
    </source>
</evidence>
<name>A0A0F9AG06_9ZZZZ</name>
<organism evidence="1">
    <name type="scientific">marine sediment metagenome</name>
    <dbReference type="NCBI Taxonomy" id="412755"/>
    <lineage>
        <taxon>unclassified sequences</taxon>
        <taxon>metagenomes</taxon>
        <taxon>ecological metagenomes</taxon>
    </lineage>
</organism>